<evidence type="ECO:0000256" key="1">
    <source>
        <dbReference type="SAM" id="MobiDB-lite"/>
    </source>
</evidence>
<keyword evidence="3" id="KW-1185">Reference proteome</keyword>
<protein>
    <submittedName>
        <fullName evidence="2">Uncharacterized protein</fullName>
    </submittedName>
</protein>
<organism evidence="2 3">
    <name type="scientific">Zizania palustris</name>
    <name type="common">Northern wild rice</name>
    <dbReference type="NCBI Taxonomy" id="103762"/>
    <lineage>
        <taxon>Eukaryota</taxon>
        <taxon>Viridiplantae</taxon>
        <taxon>Streptophyta</taxon>
        <taxon>Embryophyta</taxon>
        <taxon>Tracheophyta</taxon>
        <taxon>Spermatophyta</taxon>
        <taxon>Magnoliopsida</taxon>
        <taxon>Liliopsida</taxon>
        <taxon>Poales</taxon>
        <taxon>Poaceae</taxon>
        <taxon>BOP clade</taxon>
        <taxon>Oryzoideae</taxon>
        <taxon>Oryzeae</taxon>
        <taxon>Zizaniinae</taxon>
        <taxon>Zizania</taxon>
    </lineage>
</organism>
<dbReference type="EMBL" id="JAAALK010000080">
    <property type="protein sequence ID" value="KAG8095278.1"/>
    <property type="molecule type" value="Genomic_DNA"/>
</dbReference>
<gene>
    <name evidence="2" type="ORF">GUJ93_ZPchr0012g20735</name>
</gene>
<feature type="compositionally biased region" description="Polar residues" evidence="1">
    <location>
        <begin position="56"/>
        <end position="65"/>
    </location>
</feature>
<comment type="caution">
    <text evidence="2">The sequence shown here is derived from an EMBL/GenBank/DDBJ whole genome shotgun (WGS) entry which is preliminary data.</text>
</comment>
<reference evidence="2" key="2">
    <citation type="submission" date="2021-02" db="EMBL/GenBank/DDBJ databases">
        <authorList>
            <person name="Kimball J.A."/>
            <person name="Haas M.W."/>
            <person name="Macchietto M."/>
            <person name="Kono T."/>
            <person name="Duquette J."/>
            <person name="Shao M."/>
        </authorList>
    </citation>
    <scope>NUCLEOTIDE SEQUENCE</scope>
    <source>
        <tissue evidence="2">Fresh leaf tissue</tissue>
    </source>
</reference>
<dbReference type="Proteomes" id="UP000729402">
    <property type="component" value="Unassembled WGS sequence"/>
</dbReference>
<reference evidence="2" key="1">
    <citation type="journal article" date="2021" name="bioRxiv">
        <title>Whole Genome Assembly and Annotation of Northern Wild Rice, Zizania palustris L., Supports a Whole Genome Duplication in the Zizania Genus.</title>
        <authorList>
            <person name="Haas M."/>
            <person name="Kono T."/>
            <person name="Macchietto M."/>
            <person name="Millas R."/>
            <person name="McGilp L."/>
            <person name="Shao M."/>
            <person name="Duquette J."/>
            <person name="Hirsch C.N."/>
            <person name="Kimball J."/>
        </authorList>
    </citation>
    <scope>NUCLEOTIDE SEQUENCE</scope>
    <source>
        <tissue evidence="2">Fresh leaf tissue</tissue>
    </source>
</reference>
<evidence type="ECO:0000313" key="2">
    <source>
        <dbReference type="EMBL" id="KAG8095278.1"/>
    </source>
</evidence>
<sequence>MRDLWAELDAWMPGKLMSAQFEFTEPSPSARQKWSEQVDALNHQQKSSSQRDQSSHGNLSIDLTNNSDQINQKDIEMLPYLACQLSFCMKQ</sequence>
<feature type="region of interest" description="Disordered" evidence="1">
    <location>
        <begin position="27"/>
        <end position="65"/>
    </location>
</feature>
<dbReference type="AlphaFoldDB" id="A0A8J6BZI8"/>
<accession>A0A8J6BZI8</accession>
<evidence type="ECO:0000313" key="3">
    <source>
        <dbReference type="Proteomes" id="UP000729402"/>
    </source>
</evidence>
<proteinExistence type="predicted"/>
<name>A0A8J6BZI8_ZIZPA</name>